<evidence type="ECO:0000256" key="24">
    <source>
        <dbReference type="ARBA" id="ARBA00023185"/>
    </source>
</evidence>
<dbReference type="InterPro" id="IPR008972">
    <property type="entry name" value="Cupredoxin"/>
</dbReference>
<keyword evidence="27" id="KW-0732">Signal</keyword>
<evidence type="ECO:0000256" key="18">
    <source>
        <dbReference type="ARBA" id="ARBA00022801"/>
    </source>
</evidence>
<dbReference type="InterPro" id="IPR044015">
    <property type="entry name" value="FBPase_C_dom"/>
</dbReference>
<dbReference type="InterPro" id="IPR034288">
    <property type="entry name" value="CuRO_1_LCC"/>
</dbReference>
<evidence type="ECO:0000256" key="11">
    <source>
        <dbReference type="ARBA" id="ARBA00022523"/>
    </source>
</evidence>
<evidence type="ECO:0000256" key="22">
    <source>
        <dbReference type="ARBA" id="ARBA00023008"/>
    </source>
</evidence>
<dbReference type="GO" id="GO:0009507">
    <property type="term" value="C:chloroplast"/>
    <property type="evidence" value="ECO:0007669"/>
    <property type="project" value="UniProtKB-SubCell"/>
</dbReference>
<dbReference type="EMBL" id="KZ451911">
    <property type="protein sequence ID" value="PKA63125.1"/>
    <property type="molecule type" value="Genomic_DNA"/>
</dbReference>
<dbReference type="EC" id="1.10.3.2" evidence="27"/>
<dbReference type="InterPro" id="IPR011707">
    <property type="entry name" value="Cu-oxidase-like_N"/>
</dbReference>
<dbReference type="Pfam" id="PF00394">
    <property type="entry name" value="Cu-oxidase"/>
    <property type="match status" value="1"/>
</dbReference>
<comment type="catalytic activity">
    <reaction evidence="1 27">
        <text>4 hydroquinone + O2 = 4 benzosemiquinone + 2 H2O</text>
        <dbReference type="Rhea" id="RHEA:11276"/>
        <dbReference type="ChEBI" id="CHEBI:15377"/>
        <dbReference type="ChEBI" id="CHEBI:15379"/>
        <dbReference type="ChEBI" id="CHEBI:17594"/>
        <dbReference type="ChEBI" id="CHEBI:17977"/>
        <dbReference type="EC" id="1.10.3.2"/>
    </reaction>
</comment>
<dbReference type="FunFam" id="3.40.190.80:FF:000001">
    <property type="entry name" value="Fructose-1,6-bisphosphatase class 1"/>
    <property type="match status" value="1"/>
</dbReference>
<feature type="chain" id="PRO_5013987608" description="Laccase" evidence="27">
    <location>
        <begin position="25"/>
        <end position="1029"/>
    </location>
</feature>
<feature type="compositionally biased region" description="Low complexity" evidence="28">
    <location>
        <begin position="639"/>
        <end position="654"/>
    </location>
</feature>
<keyword evidence="35" id="KW-1185">Reference proteome</keyword>
<dbReference type="Pfam" id="PF18913">
    <property type="entry name" value="FBPase_C"/>
    <property type="match status" value="1"/>
</dbReference>
<accession>A0A2I0B5R5</accession>
<evidence type="ECO:0000256" key="9">
    <source>
        <dbReference type="ARBA" id="ARBA00010941"/>
    </source>
</evidence>
<dbReference type="InterPro" id="IPR033391">
    <property type="entry name" value="FBPase_N"/>
</dbReference>
<dbReference type="PRINTS" id="PR00115">
    <property type="entry name" value="F16BPHPHTASE"/>
</dbReference>
<dbReference type="Pfam" id="PF00316">
    <property type="entry name" value="FBPase"/>
    <property type="match status" value="1"/>
</dbReference>
<dbReference type="InterPro" id="IPR000146">
    <property type="entry name" value="FBPase_class-1"/>
</dbReference>
<evidence type="ECO:0000256" key="26">
    <source>
        <dbReference type="RuleBase" id="RU000508"/>
    </source>
</evidence>
<organism evidence="34 35">
    <name type="scientific">Apostasia shenzhenica</name>
    <dbReference type="NCBI Taxonomy" id="1088818"/>
    <lineage>
        <taxon>Eukaryota</taxon>
        <taxon>Viridiplantae</taxon>
        <taxon>Streptophyta</taxon>
        <taxon>Embryophyta</taxon>
        <taxon>Tracheophyta</taxon>
        <taxon>Spermatophyta</taxon>
        <taxon>Magnoliopsida</taxon>
        <taxon>Liliopsida</taxon>
        <taxon>Asparagales</taxon>
        <taxon>Orchidaceae</taxon>
        <taxon>Apostasioideae</taxon>
        <taxon>Apostasia</taxon>
    </lineage>
</organism>
<evidence type="ECO:0000256" key="5">
    <source>
        <dbReference type="ARBA" id="ARBA00004229"/>
    </source>
</evidence>
<keyword evidence="21 27" id="KW-0560">Oxidoreductase</keyword>
<keyword evidence="11 27" id="KW-0052">Apoplast</keyword>
<dbReference type="InterPro" id="IPR045087">
    <property type="entry name" value="Cu-oxidase_fam"/>
</dbReference>
<dbReference type="CDD" id="cd13849">
    <property type="entry name" value="CuRO_1_LCC_plant"/>
    <property type="match status" value="1"/>
</dbReference>
<feature type="domain" description="Plastocyanin-like" evidence="30">
    <location>
        <begin position="161"/>
        <end position="312"/>
    </location>
</feature>
<evidence type="ECO:0000256" key="6">
    <source>
        <dbReference type="ARBA" id="ARBA00004271"/>
    </source>
</evidence>
<dbReference type="CDD" id="cd13897">
    <property type="entry name" value="CuRO_3_LCC_plant"/>
    <property type="match status" value="1"/>
</dbReference>
<dbReference type="GO" id="GO:0030388">
    <property type="term" value="P:fructose 1,6-bisphosphate metabolic process"/>
    <property type="evidence" value="ECO:0007669"/>
    <property type="project" value="UniProtKB-ARBA"/>
</dbReference>
<dbReference type="AlphaFoldDB" id="A0A2I0B5R5"/>
<evidence type="ECO:0000256" key="2">
    <source>
        <dbReference type="ARBA" id="ARBA00001273"/>
    </source>
</evidence>
<evidence type="ECO:0000256" key="20">
    <source>
        <dbReference type="ARBA" id="ARBA00022946"/>
    </source>
</evidence>
<comment type="pathway">
    <text evidence="7">Carbohydrate biosynthesis; Calvin cycle.</text>
</comment>
<evidence type="ECO:0000256" key="4">
    <source>
        <dbReference type="ARBA" id="ARBA00002075"/>
    </source>
</evidence>
<dbReference type="Proteomes" id="UP000236161">
    <property type="component" value="Unassembled WGS sequence"/>
</dbReference>
<evidence type="ECO:0000256" key="19">
    <source>
        <dbReference type="ARBA" id="ARBA00022842"/>
    </source>
</evidence>
<dbReference type="CDD" id="cd13875">
    <property type="entry name" value="CuRO_2_LCC_plant"/>
    <property type="match status" value="1"/>
</dbReference>
<evidence type="ECO:0000256" key="7">
    <source>
        <dbReference type="ARBA" id="ARBA00005215"/>
    </source>
</evidence>
<feature type="domain" description="Fructose-1-6-bisphosphatase class 1 C-terminal" evidence="33">
    <location>
        <begin position="909"/>
        <end position="1020"/>
    </location>
</feature>
<dbReference type="Pfam" id="PF07731">
    <property type="entry name" value="Cu-oxidase_2"/>
    <property type="match status" value="1"/>
</dbReference>
<comment type="similarity">
    <text evidence="8 27">Belongs to the multicopper oxidase family.</text>
</comment>
<comment type="catalytic activity">
    <reaction evidence="2">
        <text>beta-D-fructose 1,6-bisphosphate + H2O = beta-D-fructose 6-phosphate + phosphate</text>
        <dbReference type="Rhea" id="RHEA:11064"/>
        <dbReference type="ChEBI" id="CHEBI:15377"/>
        <dbReference type="ChEBI" id="CHEBI:32966"/>
        <dbReference type="ChEBI" id="CHEBI:43474"/>
        <dbReference type="ChEBI" id="CHEBI:57634"/>
        <dbReference type="EC" id="3.1.3.11"/>
    </reaction>
</comment>
<keyword evidence="12 27" id="KW-0964">Secreted</keyword>
<evidence type="ECO:0000259" key="30">
    <source>
        <dbReference type="Pfam" id="PF00394"/>
    </source>
</evidence>
<dbReference type="CDD" id="cd00354">
    <property type="entry name" value="FBPase"/>
    <property type="match status" value="1"/>
</dbReference>
<dbReference type="SUPFAM" id="SSF56655">
    <property type="entry name" value="Carbohydrate phosphatase"/>
    <property type="match status" value="1"/>
</dbReference>
<keyword evidence="17 27" id="KW-0677">Repeat</keyword>
<dbReference type="InterPro" id="IPR020548">
    <property type="entry name" value="Fructose_bisphosphatase_AS"/>
</dbReference>
<keyword evidence="13" id="KW-0150">Chloroplast</keyword>
<comment type="cofactor">
    <cofactor evidence="27">
        <name>Cu cation</name>
        <dbReference type="ChEBI" id="CHEBI:23378"/>
    </cofactor>
    <text evidence="27">Binds 4 Cu cations per monomer.</text>
</comment>
<name>A0A2I0B5R5_9ASPA</name>
<feature type="domain" description="Plastocyanin-like" evidence="31">
    <location>
        <begin position="414"/>
        <end position="549"/>
    </location>
</feature>
<comment type="subcellular location">
    <subcellularLocation>
        <location evidence="5">Plastid</location>
        <location evidence="5">Chloroplast</location>
    </subcellularLocation>
    <subcellularLocation>
        <location evidence="6 27">Secreted</location>
        <location evidence="6 27">Extracellular space</location>
        <location evidence="6 27">Apoplast</location>
    </subcellularLocation>
</comment>
<dbReference type="FunFam" id="3.30.540.10:FF:000014">
    <property type="entry name" value="Fructose-1,6-bisphosphatase, chloroplastic"/>
    <property type="match status" value="1"/>
</dbReference>
<evidence type="ECO:0000256" key="13">
    <source>
        <dbReference type="ARBA" id="ARBA00022528"/>
    </source>
</evidence>
<dbReference type="HAMAP" id="MF_01855">
    <property type="entry name" value="FBPase_class1"/>
    <property type="match status" value="1"/>
</dbReference>
<comment type="cofactor">
    <cofactor evidence="3">
        <name>Mg(2+)</name>
        <dbReference type="ChEBI" id="CHEBI:18420"/>
    </cofactor>
</comment>
<dbReference type="NCBIfam" id="TIGR03389">
    <property type="entry name" value="laccase"/>
    <property type="match status" value="1"/>
</dbReference>
<dbReference type="Gene3D" id="3.30.540.10">
    <property type="entry name" value="Fructose-1,6-Bisphosphatase, subunit A, domain 1"/>
    <property type="match status" value="1"/>
</dbReference>
<comment type="function">
    <text evidence="4 27">Lignin degradation and detoxification of lignin-derived products.</text>
</comment>
<dbReference type="STRING" id="1088818.A0A2I0B5R5"/>
<keyword evidence="15" id="KW-0934">Plastid</keyword>
<dbReference type="PANTHER" id="PTHR11709">
    <property type="entry name" value="MULTI-COPPER OXIDASE"/>
    <property type="match status" value="1"/>
</dbReference>
<dbReference type="PANTHER" id="PTHR11709:SF9">
    <property type="entry name" value="LACCASE-7"/>
    <property type="match status" value="1"/>
</dbReference>
<dbReference type="GO" id="GO:0042132">
    <property type="term" value="F:fructose 1,6-bisphosphate 1-phosphatase activity"/>
    <property type="evidence" value="ECO:0007669"/>
    <property type="project" value="UniProtKB-EC"/>
</dbReference>
<dbReference type="GO" id="GO:0046274">
    <property type="term" value="P:lignin catabolic process"/>
    <property type="evidence" value="ECO:0007669"/>
    <property type="project" value="UniProtKB-KW"/>
</dbReference>
<keyword evidence="22 27" id="KW-0186">Copper</keyword>
<dbReference type="PIRSF" id="PIRSF000904">
    <property type="entry name" value="FBPtase_SBPase"/>
    <property type="match status" value="1"/>
</dbReference>
<dbReference type="GO" id="GO:0019253">
    <property type="term" value="P:reductive pentose-phosphate cycle"/>
    <property type="evidence" value="ECO:0007669"/>
    <property type="project" value="UniProtKB-KW"/>
</dbReference>
<evidence type="ECO:0000256" key="8">
    <source>
        <dbReference type="ARBA" id="ARBA00010609"/>
    </source>
</evidence>
<comment type="subunit">
    <text evidence="10">Homotetramer.</text>
</comment>
<keyword evidence="25 26" id="KW-0119">Carbohydrate metabolism</keyword>
<evidence type="ECO:0000256" key="3">
    <source>
        <dbReference type="ARBA" id="ARBA00001946"/>
    </source>
</evidence>
<feature type="region of interest" description="Disordered" evidence="28">
    <location>
        <begin position="639"/>
        <end position="661"/>
    </location>
</feature>
<keyword evidence="19" id="KW-0460">Magnesium</keyword>
<evidence type="ECO:0000256" key="15">
    <source>
        <dbReference type="ARBA" id="ARBA00022640"/>
    </source>
</evidence>
<keyword evidence="20" id="KW-0809">Transit peptide</keyword>
<dbReference type="GO" id="GO:0005507">
    <property type="term" value="F:copper ion binding"/>
    <property type="evidence" value="ECO:0007669"/>
    <property type="project" value="InterPro"/>
</dbReference>
<sequence>MAMVRFGLPLVLLGLGFLSCCAEAKVVEHTFSVGNYTVRRLCNNRVITVVNKMFPGPTISVHEGDTIIVHVINESPYNMTIHWHGIFQIRSQWADGPNLVTQCPIRPGNKYTYRFSITGQEGTLWWHAHVSVLRATVYGPLIIRPRAGRKAYPFPKPYKEAAILLGEWWDANVVDVSNEALATGQLPNISDAFTINGKPGDLYRCSNKHTFKLNVVHGRTYLLRIINAALNNQLFFKIAGHNFTVVATDASYTVPFPTDTIVIAPGQTVDALMLAGASPDRRYYIAARAFISSSPGSAFDNTTTTGILRYKSNDKPPPAIMPALPAFNDTPTAYRFYSNLMALLRPGTPTVPLTVDERMLITVGLGLVPCAADQPLCSGQAFAASMNNVSFQLPTAPSVLEARFRGIPGVYTRDFPDQPPVAFDYTNPSVNTGPLVFTAKGLKAKPLRYNATVEVVLQNTAILTVDNHPIHLHGFNLYLLAQGFGNFNATEAVKRYNLVNPQTRNTIGVPAGGWAVFRFRANNPGIWLMHCHLDVHLPIGLATVFDVDDGPTPETKLPPPPPDFPRCSGIGDPTPKLKLIFTAHLSPSTAATSESCFQLSKSITTNAAKSAQRDKAPKSAAMAAAAAAAAVRNPTHLLLSRSSSSSSSSRRPLSAIPKPSAFCSSKKAPRKIRAPIPTLHCAIAGTESPEAATATKKRSSFAIQTLTTWLLKQEQARNIDAELTIVLSSISMACKQIASLVQRAGISNLTGVQGAVNVQGEDQKKLDVVSNEVFSNCLKSSGRTKIIASEEEDVPVAVEESYSGNYIVVFDPLDGSSNIDAAVSTGSIFGIYSPYDECLADVDDDSTLDRTEERCVVSVCQPGTNLLAAGYCMYSSSVILALTVGNGVFIFNLDPLYGEFVLTQVDVKIPRAGKIYSFNEGNYLLWDERLRAYVDSLKEPAGAGGKPYSARYIGSLVGDFHRTLLYGGIYGYPRDQKSKNGKLRLLYECAPMSFIAEQAGGKGSDGHRRILDIKPEEVTNSLTYYLTID</sequence>
<dbReference type="InterPro" id="IPR011706">
    <property type="entry name" value="Cu-oxidase_C"/>
</dbReference>
<dbReference type="OrthoDB" id="2121828at2759"/>
<evidence type="ECO:0000256" key="10">
    <source>
        <dbReference type="ARBA" id="ARBA00011881"/>
    </source>
</evidence>
<comment type="similarity">
    <text evidence="9 26">Belongs to the FBPase class 1 family.</text>
</comment>
<dbReference type="InterPro" id="IPR017761">
    <property type="entry name" value="Laccase"/>
</dbReference>
<evidence type="ECO:0000259" key="32">
    <source>
        <dbReference type="Pfam" id="PF07732"/>
    </source>
</evidence>
<dbReference type="PROSITE" id="PS00080">
    <property type="entry name" value="MULTICOPPER_OXIDASE2"/>
    <property type="match status" value="1"/>
</dbReference>
<evidence type="ECO:0000256" key="12">
    <source>
        <dbReference type="ARBA" id="ARBA00022525"/>
    </source>
</evidence>
<dbReference type="FunFam" id="2.60.40.420:FF:000049">
    <property type="entry name" value="Laccase"/>
    <property type="match status" value="1"/>
</dbReference>
<evidence type="ECO:0000256" key="21">
    <source>
        <dbReference type="ARBA" id="ARBA00023002"/>
    </source>
</evidence>
<dbReference type="SUPFAM" id="SSF49503">
    <property type="entry name" value="Cupredoxins"/>
    <property type="match status" value="3"/>
</dbReference>
<protein>
    <recommendedName>
        <fullName evidence="27">Laccase</fullName>
        <ecNumber evidence="27">1.10.3.2</ecNumber>
    </recommendedName>
    <alternativeName>
        <fullName evidence="27">Benzenediol:oxygen oxidoreductase</fullName>
    </alternativeName>
    <alternativeName>
        <fullName evidence="27">Diphenol oxidase</fullName>
    </alternativeName>
    <alternativeName>
        <fullName evidence="27">Urishiol oxidase</fullName>
    </alternativeName>
</protein>
<dbReference type="PROSITE" id="PS00124">
    <property type="entry name" value="FBPASE"/>
    <property type="match status" value="1"/>
</dbReference>
<evidence type="ECO:0000256" key="27">
    <source>
        <dbReference type="RuleBase" id="RU361119"/>
    </source>
</evidence>
<keyword evidence="24 27" id="KW-0439">Lignin degradation</keyword>
<evidence type="ECO:0000259" key="33">
    <source>
        <dbReference type="Pfam" id="PF18913"/>
    </source>
</evidence>
<dbReference type="InterPro" id="IPR033138">
    <property type="entry name" value="Cu_oxidase_CS"/>
</dbReference>
<evidence type="ECO:0000256" key="16">
    <source>
        <dbReference type="ARBA" id="ARBA00022723"/>
    </source>
</evidence>
<keyword evidence="23" id="KW-1015">Disulfide bond</keyword>
<dbReference type="PROSITE" id="PS00079">
    <property type="entry name" value="MULTICOPPER_OXIDASE1"/>
    <property type="match status" value="1"/>
</dbReference>
<dbReference type="Gene3D" id="3.40.190.80">
    <property type="match status" value="1"/>
</dbReference>
<evidence type="ECO:0000256" key="23">
    <source>
        <dbReference type="ARBA" id="ARBA00023157"/>
    </source>
</evidence>
<evidence type="ECO:0000313" key="35">
    <source>
        <dbReference type="Proteomes" id="UP000236161"/>
    </source>
</evidence>
<reference evidence="34 35" key="1">
    <citation type="journal article" date="2017" name="Nature">
        <title>The Apostasia genome and the evolution of orchids.</title>
        <authorList>
            <person name="Zhang G.Q."/>
            <person name="Liu K.W."/>
            <person name="Li Z."/>
            <person name="Lohaus R."/>
            <person name="Hsiao Y.Y."/>
            <person name="Niu S.C."/>
            <person name="Wang J.Y."/>
            <person name="Lin Y.C."/>
            <person name="Xu Q."/>
            <person name="Chen L.J."/>
            <person name="Yoshida K."/>
            <person name="Fujiwara S."/>
            <person name="Wang Z.W."/>
            <person name="Zhang Y.Q."/>
            <person name="Mitsuda N."/>
            <person name="Wang M."/>
            <person name="Liu G.H."/>
            <person name="Pecoraro L."/>
            <person name="Huang H.X."/>
            <person name="Xiao X.J."/>
            <person name="Lin M."/>
            <person name="Wu X.Y."/>
            <person name="Wu W.L."/>
            <person name="Chen Y.Y."/>
            <person name="Chang S.B."/>
            <person name="Sakamoto S."/>
            <person name="Ohme-Takagi M."/>
            <person name="Yagi M."/>
            <person name="Zeng S.J."/>
            <person name="Shen C.Y."/>
            <person name="Yeh C.M."/>
            <person name="Luo Y.B."/>
            <person name="Tsai W.C."/>
            <person name="Van de Peer Y."/>
            <person name="Liu Z.J."/>
        </authorList>
    </citation>
    <scope>NUCLEOTIDE SEQUENCE [LARGE SCALE GENOMIC DNA]</scope>
    <source>
        <strain evidence="35">cv. Shenzhen</strain>
        <tissue evidence="34">Stem</tissue>
    </source>
</reference>
<keyword evidence="18 26" id="KW-0378">Hydrolase</keyword>
<evidence type="ECO:0000256" key="28">
    <source>
        <dbReference type="SAM" id="MobiDB-lite"/>
    </source>
</evidence>
<dbReference type="GO" id="GO:0048046">
    <property type="term" value="C:apoplast"/>
    <property type="evidence" value="ECO:0007669"/>
    <property type="project" value="UniProtKB-SubCell"/>
</dbReference>
<dbReference type="GO" id="GO:0052716">
    <property type="term" value="F:hydroquinone:oxygen oxidoreductase activity"/>
    <property type="evidence" value="ECO:0007669"/>
    <property type="project" value="UniProtKB-EC"/>
</dbReference>
<dbReference type="InterPro" id="IPR028343">
    <property type="entry name" value="FBPtase"/>
</dbReference>
<dbReference type="InterPro" id="IPR001117">
    <property type="entry name" value="Cu-oxidase_2nd"/>
</dbReference>
<dbReference type="PROSITE" id="PS51257">
    <property type="entry name" value="PROKAR_LIPOPROTEIN"/>
    <property type="match status" value="1"/>
</dbReference>
<evidence type="ECO:0000259" key="29">
    <source>
        <dbReference type="Pfam" id="PF00316"/>
    </source>
</evidence>
<dbReference type="PIRSF" id="PIRSF500210">
    <property type="entry name" value="FBPtase"/>
    <property type="match status" value="1"/>
</dbReference>
<gene>
    <name evidence="34" type="primary">LAC7</name>
    <name evidence="34" type="ORF">AXF42_Ash007921</name>
</gene>
<dbReference type="InterPro" id="IPR034289">
    <property type="entry name" value="CuRO_3_LCC"/>
</dbReference>
<dbReference type="Gene3D" id="2.60.40.420">
    <property type="entry name" value="Cupredoxins - blue copper proteins"/>
    <property type="match status" value="3"/>
</dbReference>
<feature type="domain" description="Fructose-1-6-bisphosphatase class I N-terminal" evidence="29">
    <location>
        <begin position="705"/>
        <end position="904"/>
    </location>
</feature>
<feature type="domain" description="Plastocyanin-like" evidence="32">
    <location>
        <begin position="35"/>
        <end position="147"/>
    </location>
</feature>
<evidence type="ECO:0000259" key="31">
    <source>
        <dbReference type="Pfam" id="PF07731"/>
    </source>
</evidence>
<dbReference type="GO" id="GO:0005985">
    <property type="term" value="P:sucrose metabolic process"/>
    <property type="evidence" value="ECO:0007669"/>
    <property type="project" value="UniProtKB-ARBA"/>
</dbReference>
<keyword evidence="14" id="KW-0113">Calvin cycle</keyword>
<evidence type="ECO:0000256" key="25">
    <source>
        <dbReference type="ARBA" id="ARBA00023277"/>
    </source>
</evidence>
<evidence type="ECO:0000256" key="14">
    <source>
        <dbReference type="ARBA" id="ARBA00022567"/>
    </source>
</evidence>
<dbReference type="InterPro" id="IPR002355">
    <property type="entry name" value="Cu_oxidase_Cu_BS"/>
</dbReference>
<proteinExistence type="inferred from homology"/>
<dbReference type="Pfam" id="PF07732">
    <property type="entry name" value="Cu-oxidase_3"/>
    <property type="match status" value="1"/>
</dbReference>
<dbReference type="InterPro" id="IPR034285">
    <property type="entry name" value="CuRO_2_LCC"/>
</dbReference>
<evidence type="ECO:0000313" key="34">
    <source>
        <dbReference type="EMBL" id="PKA63125.1"/>
    </source>
</evidence>
<evidence type="ECO:0000256" key="1">
    <source>
        <dbReference type="ARBA" id="ARBA00000349"/>
    </source>
</evidence>
<evidence type="ECO:0000256" key="17">
    <source>
        <dbReference type="ARBA" id="ARBA00022737"/>
    </source>
</evidence>
<keyword evidence="16 27" id="KW-0479">Metal-binding</keyword>
<feature type="signal peptide" evidence="27">
    <location>
        <begin position="1"/>
        <end position="24"/>
    </location>
</feature>